<dbReference type="Gene3D" id="3.40.190.170">
    <property type="entry name" value="Bacterial extracellular solute-binding protein, family 7"/>
    <property type="match status" value="1"/>
</dbReference>
<dbReference type="Proteomes" id="UP000581135">
    <property type="component" value="Unassembled WGS sequence"/>
</dbReference>
<proteinExistence type="predicted"/>
<dbReference type="CDD" id="cd13665">
    <property type="entry name" value="PBP2_TRAP_Dctp3_4"/>
    <property type="match status" value="1"/>
</dbReference>
<comment type="caution">
    <text evidence="3">The sequence shown here is derived from an EMBL/GenBank/DDBJ whole genome shotgun (WGS) entry which is preliminary data.</text>
</comment>
<keyword evidence="4" id="KW-1185">Reference proteome</keyword>
<dbReference type="PANTHER" id="PTHR33376:SF15">
    <property type="entry name" value="BLL6794 PROTEIN"/>
    <property type="match status" value="1"/>
</dbReference>
<dbReference type="EMBL" id="JACHXA010000009">
    <property type="protein sequence ID" value="MBB3066597.1"/>
    <property type="molecule type" value="Genomic_DNA"/>
</dbReference>
<accession>A0A839SUW2</accession>
<evidence type="ECO:0000256" key="2">
    <source>
        <dbReference type="SAM" id="SignalP"/>
    </source>
</evidence>
<keyword evidence="1 2" id="KW-0732">Signal</keyword>
<evidence type="ECO:0000256" key="1">
    <source>
        <dbReference type="ARBA" id="ARBA00022729"/>
    </source>
</evidence>
<dbReference type="GO" id="GO:0055085">
    <property type="term" value="P:transmembrane transport"/>
    <property type="evidence" value="ECO:0007669"/>
    <property type="project" value="InterPro"/>
</dbReference>
<sequence>MKKAIVAGLIAGSLWSMGQPTDTSAAETTLRYAHFMPAGSWQNQVIFEDWARSVEQASGGELEVKVFPAQTLGKAPAGYDNAKNGIAEIAWTVQGYTANRFPLSQIVELPGLFKTAEEGSCAFQKLYDSGVLDSEYEDTKVLYVHVHGPGHLHTRDKAVTSLDDLKGLKIRRPTTVIGKLLEELGAEPVGMPAPGIYEATQRGTIDGFMLPWEAVKGFRVDEVAPNHTEIGLYSLAFVATMNKAAYDRLGAAGKAAIDANSGMKWAVIAGRGYDQGDIVGREAAAASGTIYQLSDAQTAAWEEAGQRVTESYLTELEAQGLPARQTYADFKGYVADCRAMIAN</sequence>
<organism evidence="3 4">
    <name type="scientific">Limibacillus halophilus</name>
    <dbReference type="NCBI Taxonomy" id="1579333"/>
    <lineage>
        <taxon>Bacteria</taxon>
        <taxon>Pseudomonadati</taxon>
        <taxon>Pseudomonadota</taxon>
        <taxon>Alphaproteobacteria</taxon>
        <taxon>Rhodospirillales</taxon>
        <taxon>Rhodovibrionaceae</taxon>
        <taxon>Limibacillus</taxon>
    </lineage>
</organism>
<dbReference type="PANTHER" id="PTHR33376">
    <property type="match status" value="1"/>
</dbReference>
<protein>
    <submittedName>
        <fullName evidence="3">TRAP-type C4-dicarboxylate transport system substrate-binding protein</fullName>
    </submittedName>
</protein>
<name>A0A839SUW2_9PROT</name>
<evidence type="ECO:0000313" key="3">
    <source>
        <dbReference type="EMBL" id="MBB3066597.1"/>
    </source>
</evidence>
<dbReference type="InterPro" id="IPR038404">
    <property type="entry name" value="TRAP_DctP_sf"/>
</dbReference>
<dbReference type="InterPro" id="IPR018389">
    <property type="entry name" value="DctP_fam"/>
</dbReference>
<dbReference type="NCBIfam" id="NF037995">
    <property type="entry name" value="TRAP_S1"/>
    <property type="match status" value="1"/>
</dbReference>
<reference evidence="3 4" key="1">
    <citation type="submission" date="2020-08" db="EMBL/GenBank/DDBJ databases">
        <title>Genomic Encyclopedia of Type Strains, Phase III (KMG-III): the genomes of soil and plant-associated and newly described type strains.</title>
        <authorList>
            <person name="Whitman W."/>
        </authorList>
    </citation>
    <scope>NUCLEOTIDE SEQUENCE [LARGE SCALE GENOMIC DNA]</scope>
    <source>
        <strain evidence="3 4">CECT 8803</strain>
    </source>
</reference>
<evidence type="ECO:0000313" key="4">
    <source>
        <dbReference type="Proteomes" id="UP000581135"/>
    </source>
</evidence>
<dbReference type="RefSeq" id="WP_183417428.1">
    <property type="nucleotide sequence ID" value="NZ_JACHXA010000009.1"/>
</dbReference>
<dbReference type="Pfam" id="PF03480">
    <property type="entry name" value="DctP"/>
    <property type="match status" value="1"/>
</dbReference>
<dbReference type="AlphaFoldDB" id="A0A839SUW2"/>
<gene>
    <name evidence="3" type="ORF">FHR98_002905</name>
</gene>
<feature type="signal peptide" evidence="2">
    <location>
        <begin position="1"/>
        <end position="18"/>
    </location>
</feature>
<feature type="chain" id="PRO_5032590743" evidence="2">
    <location>
        <begin position="19"/>
        <end position="343"/>
    </location>
</feature>